<feature type="domain" description="Single-strand DNA deaminase toxin A-like C-terminal" evidence="5">
    <location>
        <begin position="364"/>
        <end position="421"/>
    </location>
</feature>
<evidence type="ECO:0000256" key="1">
    <source>
        <dbReference type="ARBA" id="ARBA00022737"/>
    </source>
</evidence>
<dbReference type="KEGG" id="pcs:N7525_007033"/>
<evidence type="ECO:0000313" key="6">
    <source>
        <dbReference type="EMBL" id="CAP95450.1"/>
    </source>
</evidence>
<dbReference type="PROSITE" id="PS50297">
    <property type="entry name" value="ANK_REP_REGION"/>
    <property type="match status" value="2"/>
</dbReference>
<dbReference type="Pfam" id="PF12796">
    <property type="entry name" value="Ank_2"/>
    <property type="match status" value="1"/>
</dbReference>
<sequence length="587" mass="67170">MDTFPAADIIWWNANNYYIQCPFCNRVHHHGINWKKDKEDKWIFHQLRHSHCERMESYRSCFPMNHQGEVAYEIDKRQGRYTNVCVSHGSDSQGDDDVDRLATELAQKAMVAAQREETYASIDKDSKEEVTKDPGYGIEKFKQKRILTPISDCAIRDVKAVQRYLDSSSEAQLFVRGRHSDGQTTLIIAARGQSPAMVSLLIKHGADVNAVDNNGRTALMEAALFGWVDNVKVLLKHNADKTIRDGENRLAIELARDHYKNREERYVRAGGDLTSSSNRRPAYVEDTFRRDIDRNEIVILLGGEKQKSNIAFGRPPTLSLSKYSFKRSQDSFVLYGPIEEYPITSKRKTVARLERGGSFLSVGAMSGWSHCSAQELRVDGRQWTDDVFYISEVVDHRLPSDGKDQGKDGQYNACHAEKQLIAYFIDRHVFLPRDGLPCSELEEKIKLKEDEIQEISLRTEIGRRVTSLRNRKEDLKEEFLDWDEKLVGKYDEIRALELKLDSAKSALNRLIGSPEARPFLELESQLDVLNQQQRRHNDLIKMANAPLPVSLTEAVILVSSPPCRDCKMFKDKVNKFFGLSIQLFAAH</sequence>
<name>B6HHJ9_PENRW</name>
<accession>B6HHJ9</accession>
<dbReference type="InterPro" id="IPR057517">
    <property type="entry name" value="SsdA-like_C"/>
</dbReference>
<evidence type="ECO:0000259" key="5">
    <source>
        <dbReference type="Pfam" id="PF24120"/>
    </source>
</evidence>
<dbReference type="SUPFAM" id="SSF48403">
    <property type="entry name" value="Ankyrin repeat"/>
    <property type="match status" value="1"/>
</dbReference>
<dbReference type="PROSITE" id="PS50088">
    <property type="entry name" value="ANK_REPEAT"/>
    <property type="match status" value="2"/>
</dbReference>
<dbReference type="OrthoDB" id="341259at2759"/>
<proteinExistence type="predicted"/>
<keyword evidence="4" id="KW-0175">Coiled coil</keyword>
<dbReference type="OMA" id="RDHYKNR"/>
<dbReference type="VEuPathDB" id="FungiDB:PCH_Pc21g05530"/>
<protein>
    <submittedName>
        <fullName evidence="6">Pc21g05530 protein</fullName>
    </submittedName>
</protein>
<dbReference type="GeneID" id="8313850"/>
<evidence type="ECO:0000256" key="4">
    <source>
        <dbReference type="SAM" id="Coils"/>
    </source>
</evidence>
<organism evidence="6 7">
    <name type="scientific">Penicillium rubens (strain ATCC 28089 / DSM 1075 / NRRL 1951 / Wisconsin 54-1255)</name>
    <name type="common">Penicillium chrysogenum</name>
    <dbReference type="NCBI Taxonomy" id="500485"/>
    <lineage>
        <taxon>Eukaryota</taxon>
        <taxon>Fungi</taxon>
        <taxon>Dikarya</taxon>
        <taxon>Ascomycota</taxon>
        <taxon>Pezizomycotina</taxon>
        <taxon>Eurotiomycetes</taxon>
        <taxon>Eurotiomycetidae</taxon>
        <taxon>Eurotiales</taxon>
        <taxon>Aspergillaceae</taxon>
        <taxon>Penicillium</taxon>
        <taxon>Penicillium chrysogenum species complex</taxon>
    </lineage>
</organism>
<dbReference type="PANTHER" id="PTHR24189">
    <property type="entry name" value="MYOTROPHIN"/>
    <property type="match status" value="1"/>
</dbReference>
<feature type="coiled-coil region" evidence="4">
    <location>
        <begin position="438"/>
        <end position="513"/>
    </location>
</feature>
<feature type="repeat" description="ANK" evidence="3">
    <location>
        <begin position="214"/>
        <end position="246"/>
    </location>
</feature>
<evidence type="ECO:0000256" key="2">
    <source>
        <dbReference type="ARBA" id="ARBA00023043"/>
    </source>
</evidence>
<gene>
    <name evidence="6" type="ORF">Pc21g05530</name>
    <name evidence="6" type="ORF">PCH_Pc21g05530</name>
</gene>
<dbReference type="HOGENOM" id="CLU_042425_0_0_1"/>
<dbReference type="InterPro" id="IPR050745">
    <property type="entry name" value="Multifunctional_regulatory"/>
</dbReference>
<keyword evidence="2 3" id="KW-0040">ANK repeat</keyword>
<evidence type="ECO:0000256" key="3">
    <source>
        <dbReference type="PROSITE-ProRule" id="PRU00023"/>
    </source>
</evidence>
<dbReference type="Gene3D" id="1.25.40.20">
    <property type="entry name" value="Ankyrin repeat-containing domain"/>
    <property type="match status" value="1"/>
</dbReference>
<feature type="repeat" description="ANK" evidence="3">
    <location>
        <begin position="181"/>
        <end position="213"/>
    </location>
</feature>
<evidence type="ECO:0000313" key="7">
    <source>
        <dbReference type="Proteomes" id="UP000000724"/>
    </source>
</evidence>
<dbReference type="eggNOG" id="KOG1217">
    <property type="taxonomic scope" value="Eukaryota"/>
</dbReference>
<reference evidence="6 7" key="1">
    <citation type="journal article" date="2008" name="Nat. Biotechnol.">
        <title>Genome sequencing and analysis of the filamentous fungus Penicillium chrysogenum.</title>
        <authorList>
            <person name="van den Berg M.A."/>
            <person name="Albang R."/>
            <person name="Albermann K."/>
            <person name="Badger J.H."/>
            <person name="Daran J.-M."/>
            <person name="Driessen A.J.M."/>
            <person name="Garcia-Estrada C."/>
            <person name="Fedorova N.D."/>
            <person name="Harris D.M."/>
            <person name="Heijne W.H.M."/>
            <person name="Joardar V.S."/>
            <person name="Kiel J.A.K.W."/>
            <person name="Kovalchuk A."/>
            <person name="Martin J.F."/>
            <person name="Nierman W.C."/>
            <person name="Nijland J.G."/>
            <person name="Pronk J.T."/>
            <person name="Roubos J.A."/>
            <person name="van der Klei I.J."/>
            <person name="van Peij N.N.M.E."/>
            <person name="Veenhuis M."/>
            <person name="von Doehren H."/>
            <person name="Wagner C."/>
            <person name="Wortman J.R."/>
            <person name="Bovenberg R.A.L."/>
        </authorList>
    </citation>
    <scope>NUCLEOTIDE SEQUENCE [LARGE SCALE GENOMIC DNA]</scope>
    <source>
        <strain evidence="7">ATCC 28089 / DSM 1075 / NRRL 1951 / Wisconsin 54-1255</strain>
    </source>
</reference>
<dbReference type="BioCyc" id="PCHR:PC21G05530-MONOMER"/>
<keyword evidence="7" id="KW-1185">Reference proteome</keyword>
<dbReference type="EMBL" id="AM920436">
    <property type="protein sequence ID" value="CAP95450.1"/>
    <property type="molecule type" value="Genomic_DNA"/>
</dbReference>
<dbReference type="InterPro" id="IPR002110">
    <property type="entry name" value="Ankyrin_rpt"/>
</dbReference>
<dbReference type="Pfam" id="PF24120">
    <property type="entry name" value="SsdA_C"/>
    <property type="match status" value="1"/>
</dbReference>
<dbReference type="PANTHER" id="PTHR24189:SF50">
    <property type="entry name" value="ANKYRIN REPEAT AND SOCS BOX PROTEIN 2"/>
    <property type="match status" value="1"/>
</dbReference>
<dbReference type="SMART" id="SM00248">
    <property type="entry name" value="ANK"/>
    <property type="match status" value="2"/>
</dbReference>
<dbReference type="AlphaFoldDB" id="B6HHJ9"/>
<dbReference type="InterPro" id="IPR036770">
    <property type="entry name" value="Ankyrin_rpt-contain_sf"/>
</dbReference>
<keyword evidence="1" id="KW-0677">Repeat</keyword>
<dbReference type="Proteomes" id="UP000000724">
    <property type="component" value="Contig Pc00c21"/>
</dbReference>